<feature type="repeat" description="TPR" evidence="3">
    <location>
        <begin position="209"/>
        <end position="242"/>
    </location>
</feature>
<dbReference type="GO" id="GO:0060090">
    <property type="term" value="F:molecular adaptor activity"/>
    <property type="evidence" value="ECO:0007669"/>
    <property type="project" value="TreeGrafter"/>
</dbReference>
<dbReference type="AlphaFoldDB" id="V7PK77"/>
<dbReference type="InterPro" id="IPR011990">
    <property type="entry name" value="TPR-like_helical_dom_sf"/>
</dbReference>
<sequence length="1044" mass="124242">MKSDYLNYHIPKEDEINSFLDNVDTVTTKIKNLLDGKISIEEIEKEENIIKLEKRAKEIKIEEKKEKEKENFIMGKKGGGDKDDYLYFCKSCLVEYNYKLDFCKRCNKSVISKEERKKELFDKVENYKHLKNKRNERREIWNKYLNSCKNQNNKKTTNYEKWNYYEPSSDTFDEDEKILCLPKHDSNFQILEKKIDEDIKKRKENKQIANRIKLNGNKYFKEKKYSQAIDCYNHVINISKDYLEVYNNLSLCYIKTYQYEKAIENCNHVIDYYNVFNSSFSINKDILFKAYFRKGFSFYKLLIFDKALKNFDLAITFHNSDIEIMELINKCKLIILDQAKYNNINIDHVENIFLRIENLDIITNDELFLKELKNLKQIVKKNELERLKFCSHVCKNDGNGNDENKNKNENKNDGNKNGQNGKNGKNGKNDQNINASRGTTFLVYLSKIFNKIMIYINNKFGINILSQHMTILYKKKESKTTNVDKNDNKTIKDMSKNLIKCCIKLIDIVMIVLNNNYYYSDFCIECIKPILTFYFIRNKFNKLKCTYFLHSISRNDNARKYIDQHILQINNIVLKNFLIIINNYIQKELEMYDEKRIKKYECVRNKMIESGKIFKFDINEEYIINPPNCNVFKNSEQNREKNSEKNHEKNIINMYKEKYEIINLFGILSNLTLIPNVLNIIENNFFNYILNIAIYIIELFYFSEQTVNIYYLSFFISILKNKKIRSFFINTILDDILYFISIVENIDILKSLLTILLNLTVGWNDEFAISTTSQNTHIPKNKTSQNTHILKKKISQNCFKKIIILVNSNDKDIRDTAFLLLSRFYLYSYFGHIIIEGVSTNDQINILENENYQLKGKLLKNKILKEHEIAIKLDDNTLSTFINRIYSLFKNKTYIEKTCINFVSNLSKYTNFINICLLTKNKSNNIIYTYFYTILKYINYIYSENCGNDVENDIPIVFNSTIIFFIQLLKYFFITNMSNKYEDIIQIIKKNIPYIVTKMDNVEKKINKNISIFLSYCFLTPELKPEIMKIYSNDANQIYRTLIG</sequence>
<dbReference type="InterPro" id="IPR019734">
    <property type="entry name" value="TPR_rpt"/>
</dbReference>
<dbReference type="Gene3D" id="1.25.40.10">
    <property type="entry name" value="Tetratricopeptide repeat domain"/>
    <property type="match status" value="1"/>
</dbReference>
<feature type="coiled-coil region" evidence="4">
    <location>
        <begin position="42"/>
        <end position="70"/>
    </location>
</feature>
<accession>V7PK77</accession>
<evidence type="ECO:0000313" key="6">
    <source>
        <dbReference type="EMBL" id="ETB59182.1"/>
    </source>
</evidence>
<keyword evidence="2 3" id="KW-0802">TPR repeat</keyword>
<dbReference type="GO" id="GO:0016020">
    <property type="term" value="C:membrane"/>
    <property type="evidence" value="ECO:0007669"/>
    <property type="project" value="TreeGrafter"/>
</dbReference>
<name>V7PK77_PLAYE</name>
<dbReference type="SMART" id="SM00028">
    <property type="entry name" value="TPR"/>
    <property type="match status" value="3"/>
</dbReference>
<dbReference type="GO" id="GO:0072380">
    <property type="term" value="C:TRC complex"/>
    <property type="evidence" value="ECO:0007669"/>
    <property type="project" value="TreeGrafter"/>
</dbReference>
<proteinExistence type="predicted"/>
<reference evidence="6 7" key="1">
    <citation type="submission" date="2013-11" db="EMBL/GenBank/DDBJ databases">
        <title>The Genome Sequence of Plasmodium yoelii 17X.</title>
        <authorList>
            <consortium name="The Broad Institute Genomics Platform"/>
            <consortium name="The Broad Institute Genome Sequencing Center for Infectious Disease"/>
            <person name="Neafsey D."/>
            <person name="Adams J."/>
            <person name="Walker B."/>
            <person name="Young S.K."/>
            <person name="Zeng Q."/>
            <person name="Gargeya S."/>
            <person name="Fitzgerald M."/>
            <person name="Haas B."/>
            <person name="Abouelleil A."/>
            <person name="Alvarado L."/>
            <person name="Chapman S.B."/>
            <person name="Gainer-Dewar J."/>
            <person name="Goldberg J."/>
            <person name="Griggs A."/>
            <person name="Gujja S."/>
            <person name="Hansen M."/>
            <person name="Howarth C."/>
            <person name="Imamovic A."/>
            <person name="Ireland A."/>
            <person name="Larimer J."/>
            <person name="McCowan C."/>
            <person name="Murphy C."/>
            <person name="Pearson M."/>
            <person name="Poon T.W."/>
            <person name="Priest M."/>
            <person name="Roberts A."/>
            <person name="Saif S."/>
            <person name="Shea T."/>
            <person name="Sykes S."/>
            <person name="Wortman J."/>
            <person name="Nusbaum C."/>
            <person name="Birren B."/>
        </authorList>
    </citation>
    <scope>NUCLEOTIDE SEQUENCE [LARGE SCALE GENOMIC DNA]</scope>
    <source>
        <strain evidence="6 7">17X</strain>
    </source>
</reference>
<dbReference type="InterPro" id="IPR016024">
    <property type="entry name" value="ARM-type_fold"/>
</dbReference>
<evidence type="ECO:0000256" key="5">
    <source>
        <dbReference type="SAM" id="MobiDB-lite"/>
    </source>
</evidence>
<keyword evidence="7" id="KW-1185">Reference proteome</keyword>
<dbReference type="InterPro" id="IPR047150">
    <property type="entry name" value="SGT"/>
</dbReference>
<dbReference type="GO" id="GO:0006620">
    <property type="term" value="P:post-translational protein targeting to endoplasmic reticulum membrane"/>
    <property type="evidence" value="ECO:0007669"/>
    <property type="project" value="TreeGrafter"/>
</dbReference>
<evidence type="ECO:0000256" key="1">
    <source>
        <dbReference type="ARBA" id="ARBA00022737"/>
    </source>
</evidence>
<gene>
    <name evidence="6" type="ORF">YYC_03434</name>
</gene>
<feature type="compositionally biased region" description="Basic and acidic residues" evidence="5">
    <location>
        <begin position="402"/>
        <end position="414"/>
    </location>
</feature>
<dbReference type="Pfam" id="PF13414">
    <property type="entry name" value="TPR_11"/>
    <property type="match status" value="1"/>
</dbReference>
<evidence type="ECO:0000256" key="3">
    <source>
        <dbReference type="PROSITE-ProRule" id="PRU00339"/>
    </source>
</evidence>
<feature type="region of interest" description="Disordered" evidence="5">
    <location>
        <begin position="398"/>
        <end position="432"/>
    </location>
</feature>
<evidence type="ECO:0000256" key="4">
    <source>
        <dbReference type="SAM" id="Coils"/>
    </source>
</evidence>
<keyword evidence="1" id="KW-0677">Repeat</keyword>
<dbReference type="EMBL" id="KI635767">
    <property type="protein sequence ID" value="ETB59182.1"/>
    <property type="molecule type" value="Genomic_DNA"/>
</dbReference>
<keyword evidence="4" id="KW-0175">Coiled coil</keyword>
<dbReference type="PANTHER" id="PTHR45831:SF2">
    <property type="entry name" value="LD24721P"/>
    <property type="match status" value="1"/>
</dbReference>
<dbReference type="OrthoDB" id="2942533at2759"/>
<organism evidence="6 7">
    <name type="scientific">Plasmodium yoelii 17X</name>
    <dbReference type="NCBI Taxonomy" id="1323249"/>
    <lineage>
        <taxon>Eukaryota</taxon>
        <taxon>Sar</taxon>
        <taxon>Alveolata</taxon>
        <taxon>Apicomplexa</taxon>
        <taxon>Aconoidasida</taxon>
        <taxon>Haemosporida</taxon>
        <taxon>Plasmodiidae</taxon>
        <taxon>Plasmodium</taxon>
        <taxon>Plasmodium (Vinckeia)</taxon>
    </lineage>
</organism>
<dbReference type="Proteomes" id="UP000018538">
    <property type="component" value="Unassembled WGS sequence"/>
</dbReference>
<dbReference type="SUPFAM" id="SSF48371">
    <property type="entry name" value="ARM repeat"/>
    <property type="match status" value="1"/>
</dbReference>
<dbReference type="PROSITE" id="PS50005">
    <property type="entry name" value="TPR"/>
    <property type="match status" value="1"/>
</dbReference>
<evidence type="ECO:0000313" key="7">
    <source>
        <dbReference type="Proteomes" id="UP000018538"/>
    </source>
</evidence>
<dbReference type="SUPFAM" id="SSF48452">
    <property type="entry name" value="TPR-like"/>
    <property type="match status" value="1"/>
</dbReference>
<dbReference type="PANTHER" id="PTHR45831">
    <property type="entry name" value="LD24721P"/>
    <property type="match status" value="1"/>
</dbReference>
<evidence type="ECO:0000256" key="2">
    <source>
        <dbReference type="ARBA" id="ARBA00022803"/>
    </source>
</evidence>
<protein>
    <submittedName>
        <fullName evidence="6">Uncharacterized protein</fullName>
    </submittedName>
</protein>